<feature type="compositionally biased region" description="Low complexity" evidence="1">
    <location>
        <begin position="50"/>
        <end position="71"/>
    </location>
</feature>
<feature type="region of interest" description="Disordered" evidence="1">
    <location>
        <begin position="48"/>
        <end position="71"/>
    </location>
</feature>
<comment type="caution">
    <text evidence="2">The sequence shown here is derived from an EMBL/GenBank/DDBJ whole genome shotgun (WGS) entry which is preliminary data.</text>
</comment>
<name>A0AAD4H9J6_9FUNG</name>
<proteinExistence type="predicted"/>
<gene>
    <name evidence="2" type="ORF">BGZ95_002314</name>
</gene>
<dbReference type="AlphaFoldDB" id="A0AAD4H9J6"/>
<evidence type="ECO:0000256" key="1">
    <source>
        <dbReference type="SAM" id="MobiDB-lite"/>
    </source>
</evidence>
<organism evidence="2 3">
    <name type="scientific">Linnemannia exigua</name>
    <dbReference type="NCBI Taxonomy" id="604196"/>
    <lineage>
        <taxon>Eukaryota</taxon>
        <taxon>Fungi</taxon>
        <taxon>Fungi incertae sedis</taxon>
        <taxon>Mucoromycota</taxon>
        <taxon>Mortierellomycotina</taxon>
        <taxon>Mortierellomycetes</taxon>
        <taxon>Mortierellales</taxon>
        <taxon>Mortierellaceae</taxon>
        <taxon>Linnemannia</taxon>
    </lineage>
</organism>
<protein>
    <submittedName>
        <fullName evidence="2">Uncharacterized protein</fullName>
    </submittedName>
</protein>
<dbReference type="EMBL" id="JAAAIL010000149">
    <property type="protein sequence ID" value="KAG0279083.1"/>
    <property type="molecule type" value="Genomic_DNA"/>
</dbReference>
<evidence type="ECO:0000313" key="3">
    <source>
        <dbReference type="Proteomes" id="UP001194580"/>
    </source>
</evidence>
<evidence type="ECO:0000313" key="2">
    <source>
        <dbReference type="EMBL" id="KAG0279083.1"/>
    </source>
</evidence>
<dbReference type="Proteomes" id="UP001194580">
    <property type="component" value="Unassembled WGS sequence"/>
</dbReference>
<reference evidence="2" key="1">
    <citation type="journal article" date="2020" name="Fungal Divers.">
        <title>Resolving the Mortierellaceae phylogeny through synthesis of multi-gene phylogenetics and phylogenomics.</title>
        <authorList>
            <person name="Vandepol N."/>
            <person name="Liber J."/>
            <person name="Desiro A."/>
            <person name="Na H."/>
            <person name="Kennedy M."/>
            <person name="Barry K."/>
            <person name="Grigoriev I.V."/>
            <person name="Miller A.N."/>
            <person name="O'Donnell K."/>
            <person name="Stajich J.E."/>
            <person name="Bonito G."/>
        </authorList>
    </citation>
    <scope>NUCLEOTIDE SEQUENCE</scope>
    <source>
        <strain evidence="2">NRRL 28262</strain>
    </source>
</reference>
<accession>A0AAD4H9J6</accession>
<keyword evidence="3" id="KW-1185">Reference proteome</keyword>
<sequence length="141" mass="14326">MDHKGATASRIIMTAPLVSHKLPEGDYILNMVITPNTTASIPVYLPPPSASTSGPSTVPAPQQPVPTTTVPPSNLPGVYYWRANIRISNDASAGGNAGGRGGGASSNAVVTGVTGITGAWTTLANMMTALTVLAFVNVVVL</sequence>